<dbReference type="SMART" id="SM00506">
    <property type="entry name" value="A1pp"/>
    <property type="match status" value="1"/>
</dbReference>
<dbReference type="PANTHER" id="PTHR11106">
    <property type="entry name" value="GANGLIOSIDE INDUCED DIFFERENTIATION ASSOCIATED PROTEIN 2-RELATED"/>
    <property type="match status" value="1"/>
</dbReference>
<dbReference type="PANTHER" id="PTHR11106:SF111">
    <property type="entry name" value="MACRO DOMAIN-CONTAINING PROTEIN"/>
    <property type="match status" value="1"/>
</dbReference>
<keyword evidence="4" id="KW-1185">Reference proteome</keyword>
<evidence type="ECO:0000256" key="1">
    <source>
        <dbReference type="SAM" id="MobiDB-lite"/>
    </source>
</evidence>
<feature type="compositionally biased region" description="Polar residues" evidence="1">
    <location>
        <begin position="1"/>
        <end position="15"/>
    </location>
</feature>
<dbReference type="PROSITE" id="PS51154">
    <property type="entry name" value="MACRO"/>
    <property type="match status" value="1"/>
</dbReference>
<evidence type="ECO:0000313" key="4">
    <source>
        <dbReference type="Proteomes" id="UP000198211"/>
    </source>
</evidence>
<dbReference type="OrthoDB" id="6133115at2759"/>
<organism evidence="3 4">
    <name type="scientific">Phytophthora megakarya</name>
    <dbReference type="NCBI Taxonomy" id="4795"/>
    <lineage>
        <taxon>Eukaryota</taxon>
        <taxon>Sar</taxon>
        <taxon>Stramenopiles</taxon>
        <taxon>Oomycota</taxon>
        <taxon>Peronosporomycetes</taxon>
        <taxon>Peronosporales</taxon>
        <taxon>Peronosporaceae</taxon>
        <taxon>Phytophthora</taxon>
    </lineage>
</organism>
<dbReference type="AlphaFoldDB" id="A0A225WT07"/>
<evidence type="ECO:0000313" key="3">
    <source>
        <dbReference type="EMBL" id="OWZ20774.1"/>
    </source>
</evidence>
<dbReference type="InterPro" id="IPR002589">
    <property type="entry name" value="Macro_dom"/>
</dbReference>
<dbReference type="InterPro" id="IPR043472">
    <property type="entry name" value="Macro_dom-like"/>
</dbReference>
<gene>
    <name evidence="3" type="ORF">PHMEG_0004770</name>
</gene>
<feature type="region of interest" description="Disordered" evidence="1">
    <location>
        <begin position="1"/>
        <end position="21"/>
    </location>
</feature>
<feature type="domain" description="Macro" evidence="2">
    <location>
        <begin position="28"/>
        <end position="214"/>
    </location>
</feature>
<dbReference type="EMBL" id="NBNE01000291">
    <property type="protein sequence ID" value="OWZ20774.1"/>
    <property type="molecule type" value="Genomic_DNA"/>
</dbReference>
<comment type="caution">
    <text evidence="3">The sequence shown here is derived from an EMBL/GenBank/DDBJ whole genome shotgun (WGS) entry which is preliminary data.</text>
</comment>
<dbReference type="STRING" id="4795.A0A225WT07"/>
<dbReference type="CDD" id="cd02907">
    <property type="entry name" value="Macro_Af1521_BAL-like"/>
    <property type="match status" value="1"/>
</dbReference>
<evidence type="ECO:0000259" key="2">
    <source>
        <dbReference type="PROSITE" id="PS51154"/>
    </source>
</evidence>
<protein>
    <recommendedName>
        <fullName evidence="2">Macro domain-containing protein</fullName>
    </recommendedName>
</protein>
<name>A0A225WT07_9STRA</name>
<dbReference type="Proteomes" id="UP000198211">
    <property type="component" value="Unassembled WGS sequence"/>
</dbReference>
<accession>A0A225WT07</accession>
<sequence length="234" mass="25118">MSSKTKVNTKNPVSESESDGVKDLGGKVLCQWRPNHAGPQLLVMQGDLTACKADAIINAANTHLMHGGGLAGAIVAKGGGSIQRESDEWVKDHGPLKVGDAVTTAAGDLPCKHVIHTVGPNIGTKEPTAEDSTLLRRAVWSALLEADRLELKSVAVPGISTGIFGYPRDLGAKEIVAESMRFCNEKKTKLQRIALMNIDDPTVNSFVKAMEEKKREVKQETDISDELAALNIRE</sequence>
<dbReference type="Pfam" id="PF01661">
    <property type="entry name" value="Macro"/>
    <property type="match status" value="1"/>
</dbReference>
<proteinExistence type="predicted"/>
<dbReference type="Gene3D" id="3.40.220.10">
    <property type="entry name" value="Leucine Aminopeptidase, subunit E, domain 1"/>
    <property type="match status" value="1"/>
</dbReference>
<dbReference type="SUPFAM" id="SSF52949">
    <property type="entry name" value="Macro domain-like"/>
    <property type="match status" value="1"/>
</dbReference>
<reference evidence="4" key="1">
    <citation type="submission" date="2017-03" db="EMBL/GenBank/DDBJ databases">
        <title>Phytopthora megakarya and P. palmivora, two closely related causual agents of cacao black pod achieved similar genome size and gene model numbers by different mechanisms.</title>
        <authorList>
            <person name="Ali S."/>
            <person name="Shao J."/>
            <person name="Larry D.J."/>
            <person name="Kronmiller B."/>
            <person name="Shen D."/>
            <person name="Strem M.D."/>
            <person name="Melnick R.L."/>
            <person name="Guiltinan M.J."/>
            <person name="Tyler B.M."/>
            <person name="Meinhardt L.W."/>
            <person name="Bailey B.A."/>
        </authorList>
    </citation>
    <scope>NUCLEOTIDE SEQUENCE [LARGE SCALE GENOMIC DNA]</scope>
    <source>
        <strain evidence="4">zdho120</strain>
    </source>
</reference>